<sequence>MGGKSGWNQKGKVKEVLFILLFQLLNNKFNL</sequence>
<reference evidence="1" key="1">
    <citation type="journal article" date="2015" name="Nature">
        <title>Complex archaea that bridge the gap between prokaryotes and eukaryotes.</title>
        <authorList>
            <person name="Spang A."/>
            <person name="Saw J.H."/>
            <person name="Jorgensen S.L."/>
            <person name="Zaremba-Niedzwiedzka K."/>
            <person name="Martijn J."/>
            <person name="Lind A.E."/>
            <person name="van Eijk R."/>
            <person name="Schleper C."/>
            <person name="Guy L."/>
            <person name="Ettema T.J."/>
        </authorList>
    </citation>
    <scope>NUCLEOTIDE SEQUENCE</scope>
</reference>
<comment type="caution">
    <text evidence="1">The sequence shown here is derived from an EMBL/GenBank/DDBJ whole genome shotgun (WGS) entry which is preliminary data.</text>
</comment>
<name>A0A0F9H374_9ZZZZ</name>
<dbReference type="EMBL" id="LAZR01016212">
    <property type="protein sequence ID" value="KKM05475.1"/>
    <property type="molecule type" value="Genomic_DNA"/>
</dbReference>
<accession>A0A0F9H374</accession>
<evidence type="ECO:0000313" key="1">
    <source>
        <dbReference type="EMBL" id="KKM05475.1"/>
    </source>
</evidence>
<proteinExistence type="predicted"/>
<gene>
    <name evidence="1" type="ORF">LCGC14_1753760</name>
</gene>
<organism evidence="1">
    <name type="scientific">marine sediment metagenome</name>
    <dbReference type="NCBI Taxonomy" id="412755"/>
    <lineage>
        <taxon>unclassified sequences</taxon>
        <taxon>metagenomes</taxon>
        <taxon>ecological metagenomes</taxon>
    </lineage>
</organism>
<dbReference type="AlphaFoldDB" id="A0A0F9H374"/>
<protein>
    <submittedName>
        <fullName evidence="1">Uncharacterized protein</fullName>
    </submittedName>
</protein>